<dbReference type="NCBIfam" id="TIGR00231">
    <property type="entry name" value="small_GTP"/>
    <property type="match status" value="1"/>
</dbReference>
<dbReference type="AlphaFoldDB" id="X0X6G6"/>
<evidence type="ECO:0000259" key="1">
    <source>
        <dbReference type="PROSITE" id="PS51709"/>
    </source>
</evidence>
<organism evidence="2">
    <name type="scientific">marine sediment metagenome</name>
    <dbReference type="NCBI Taxonomy" id="412755"/>
    <lineage>
        <taxon>unclassified sequences</taxon>
        <taxon>metagenomes</taxon>
        <taxon>ecological metagenomes</taxon>
    </lineage>
</organism>
<dbReference type="Gene3D" id="1.20.120.430">
    <property type="entry name" value="tRNA modification GTPase MnmE domain 2"/>
    <property type="match status" value="1"/>
</dbReference>
<dbReference type="CDD" id="cd04164">
    <property type="entry name" value="trmE"/>
    <property type="match status" value="1"/>
</dbReference>
<dbReference type="InterPro" id="IPR027368">
    <property type="entry name" value="MnmE_dom2"/>
</dbReference>
<accession>X0X6G6</accession>
<dbReference type="Pfam" id="PF01926">
    <property type="entry name" value="MMR_HSR1"/>
    <property type="match status" value="1"/>
</dbReference>
<dbReference type="InterPro" id="IPR031168">
    <property type="entry name" value="G_TrmE"/>
</dbReference>
<dbReference type="InterPro" id="IPR005225">
    <property type="entry name" value="Small_GTP-bd"/>
</dbReference>
<dbReference type="PANTHER" id="PTHR42714:SF2">
    <property type="entry name" value="TRNA MODIFICATION GTPASE GTPBP3, MITOCHONDRIAL"/>
    <property type="match status" value="1"/>
</dbReference>
<evidence type="ECO:0000313" key="2">
    <source>
        <dbReference type="EMBL" id="GAG38625.1"/>
    </source>
</evidence>
<protein>
    <recommendedName>
        <fullName evidence="1">TrmE-type G domain-containing protein</fullName>
    </recommendedName>
</protein>
<sequence length="250" mass="27151">RTERTAAILLDQLRGALNREVREIIELISADQTADAIKRLDTLRSRSSFGQHLVRPWRVAICGPPNAGKSSLHNALLGYERSIISPLPGTTRDVLTNTVALDGWPVELADTAGLREAVDSLESAGVHQARKHFDQVDLLLLVVDASTAWQTSHLGFLSDKAEAITVFNKADLPAAISPDQQPGLRVSARTGQGIEELIREMIRLLVPDPPAPRAAVPFTTRQADLIGSAYDRALANDIPRTLSLLPRVNG</sequence>
<dbReference type="GO" id="GO:0005829">
    <property type="term" value="C:cytosol"/>
    <property type="evidence" value="ECO:0007669"/>
    <property type="project" value="TreeGrafter"/>
</dbReference>
<gene>
    <name evidence="2" type="ORF">S01H1_63821</name>
</gene>
<proteinExistence type="predicted"/>
<dbReference type="GO" id="GO:0030488">
    <property type="term" value="P:tRNA methylation"/>
    <property type="evidence" value="ECO:0007669"/>
    <property type="project" value="TreeGrafter"/>
</dbReference>
<name>X0X6G6_9ZZZZ</name>
<dbReference type="EMBL" id="BARS01042024">
    <property type="protein sequence ID" value="GAG38625.1"/>
    <property type="molecule type" value="Genomic_DNA"/>
</dbReference>
<dbReference type="GO" id="GO:0002098">
    <property type="term" value="P:tRNA wobble uridine modification"/>
    <property type="evidence" value="ECO:0007669"/>
    <property type="project" value="TreeGrafter"/>
</dbReference>
<feature type="non-terminal residue" evidence="2">
    <location>
        <position position="1"/>
    </location>
</feature>
<dbReference type="SUPFAM" id="SSF52540">
    <property type="entry name" value="P-loop containing nucleoside triphosphate hydrolases"/>
    <property type="match status" value="1"/>
</dbReference>
<dbReference type="InterPro" id="IPR006073">
    <property type="entry name" value="GTP-bd"/>
</dbReference>
<comment type="caution">
    <text evidence="2">The sequence shown here is derived from an EMBL/GenBank/DDBJ whole genome shotgun (WGS) entry which is preliminary data.</text>
</comment>
<feature type="domain" description="TrmE-type G" evidence="1">
    <location>
        <begin position="56"/>
        <end position="206"/>
    </location>
</feature>
<reference evidence="2" key="1">
    <citation type="journal article" date="2014" name="Front. Microbiol.">
        <title>High frequency of phylogenetically diverse reductive dehalogenase-homologous genes in deep subseafloor sedimentary metagenomes.</title>
        <authorList>
            <person name="Kawai M."/>
            <person name="Futagami T."/>
            <person name="Toyoda A."/>
            <person name="Takaki Y."/>
            <person name="Nishi S."/>
            <person name="Hori S."/>
            <person name="Arai W."/>
            <person name="Tsubouchi T."/>
            <person name="Morono Y."/>
            <person name="Uchiyama I."/>
            <person name="Ito T."/>
            <person name="Fujiyama A."/>
            <person name="Inagaki F."/>
            <person name="Takami H."/>
        </authorList>
    </citation>
    <scope>NUCLEOTIDE SEQUENCE</scope>
    <source>
        <strain evidence="2">Expedition CK06-06</strain>
    </source>
</reference>
<dbReference type="GO" id="GO:0005525">
    <property type="term" value="F:GTP binding"/>
    <property type="evidence" value="ECO:0007669"/>
    <property type="project" value="InterPro"/>
</dbReference>
<dbReference type="InterPro" id="IPR027417">
    <property type="entry name" value="P-loop_NTPase"/>
</dbReference>
<dbReference type="PANTHER" id="PTHR42714">
    <property type="entry name" value="TRNA MODIFICATION GTPASE GTPBP3"/>
    <property type="match status" value="1"/>
</dbReference>
<dbReference type="Gene3D" id="3.40.50.300">
    <property type="entry name" value="P-loop containing nucleotide triphosphate hydrolases"/>
    <property type="match status" value="1"/>
</dbReference>
<dbReference type="PROSITE" id="PS51709">
    <property type="entry name" value="G_TRME"/>
    <property type="match status" value="1"/>
</dbReference>